<keyword evidence="1" id="KW-0812">Transmembrane</keyword>
<feature type="transmembrane region" description="Helical" evidence="1">
    <location>
        <begin position="13"/>
        <end position="32"/>
    </location>
</feature>
<sequence>MTSFDIKSQGLKSFVYIGLLIGTPLTLIWNAVTIKPRNRKINWTILPTAILIFILIVGPMKLYFSTGAWRTQTILYQNGHLSFKTIEFQMQDVGAFGYNKRTVEVFYLTPLFMITSEVPTDIEKKVEWIKVDKEVNELGLKFP</sequence>
<accession>A0ABR7UT60</accession>
<feature type="transmembrane region" description="Helical" evidence="1">
    <location>
        <begin position="44"/>
        <end position="64"/>
    </location>
</feature>
<evidence type="ECO:0000313" key="2">
    <source>
        <dbReference type="EMBL" id="MBD0726086.1"/>
    </source>
</evidence>
<reference evidence="2 3" key="1">
    <citation type="journal article" date="2020" name="Microbiol. Res.">
        <title>Flavobacterium pokkalii sp. nov., a novel plant growth promoting native rhizobacteria isolated from pokkali rice grown in coastal saline affected agricultural regions of southern India, Kerala.</title>
        <authorList>
            <person name="Menon R.R."/>
            <person name="Kumari S."/>
            <person name="Viver T."/>
            <person name="Rameshkumar N."/>
        </authorList>
    </citation>
    <scope>NUCLEOTIDE SEQUENCE [LARGE SCALE GENOMIC DNA]</scope>
    <source>
        <strain evidence="2 3">L1I52</strain>
    </source>
</reference>
<comment type="caution">
    <text evidence="2">The sequence shown here is derived from an EMBL/GenBank/DDBJ whole genome shotgun (WGS) entry which is preliminary data.</text>
</comment>
<dbReference type="Proteomes" id="UP000661715">
    <property type="component" value="Unassembled WGS sequence"/>
</dbReference>
<evidence type="ECO:0000313" key="3">
    <source>
        <dbReference type="Proteomes" id="UP000661715"/>
    </source>
</evidence>
<gene>
    <name evidence="2" type="ORF">B6A10_12960</name>
</gene>
<evidence type="ECO:0008006" key="4">
    <source>
        <dbReference type="Google" id="ProtNLM"/>
    </source>
</evidence>
<keyword evidence="1" id="KW-1133">Transmembrane helix</keyword>
<keyword evidence="3" id="KW-1185">Reference proteome</keyword>
<protein>
    <recommendedName>
        <fullName evidence="4">PH domain-containing protein</fullName>
    </recommendedName>
</protein>
<name>A0ABR7UT60_9FLAO</name>
<proteinExistence type="predicted"/>
<organism evidence="2 3">
    <name type="scientific">Flavobacterium pokkalii</name>
    <dbReference type="NCBI Taxonomy" id="1940408"/>
    <lineage>
        <taxon>Bacteria</taxon>
        <taxon>Pseudomonadati</taxon>
        <taxon>Bacteroidota</taxon>
        <taxon>Flavobacteriia</taxon>
        <taxon>Flavobacteriales</taxon>
        <taxon>Flavobacteriaceae</taxon>
        <taxon>Flavobacterium</taxon>
    </lineage>
</organism>
<keyword evidence="1" id="KW-0472">Membrane</keyword>
<evidence type="ECO:0000256" key="1">
    <source>
        <dbReference type="SAM" id="Phobius"/>
    </source>
</evidence>
<dbReference type="EMBL" id="NASZ01000022">
    <property type="protein sequence ID" value="MBD0726086.1"/>
    <property type="molecule type" value="Genomic_DNA"/>
</dbReference>